<dbReference type="PANTHER" id="PTHR11697">
    <property type="entry name" value="GENERAL TRANSCRIPTION FACTOR 2-RELATED ZINC FINGER PROTEIN"/>
    <property type="match status" value="1"/>
</dbReference>
<dbReference type="InterPro" id="IPR055298">
    <property type="entry name" value="AtLOH3-like"/>
</dbReference>
<protein>
    <recommendedName>
        <fullName evidence="3">Zinc finger MYM-type protein 1-like</fullName>
    </recommendedName>
</protein>
<name>A0ABR0MIQ6_GOSAR</name>
<dbReference type="PANTHER" id="PTHR11697:SF230">
    <property type="entry name" value="ZINC FINGER, MYM DOMAIN CONTAINING 1"/>
    <property type="match status" value="1"/>
</dbReference>
<reference evidence="1 2" key="1">
    <citation type="submission" date="2023-03" db="EMBL/GenBank/DDBJ databases">
        <title>WGS of Gossypium arboreum.</title>
        <authorList>
            <person name="Yu D."/>
        </authorList>
    </citation>
    <scope>NUCLEOTIDE SEQUENCE [LARGE SCALE GENOMIC DNA]</scope>
    <source>
        <tissue evidence="1">Leaf</tissue>
    </source>
</reference>
<keyword evidence="2" id="KW-1185">Reference proteome</keyword>
<gene>
    <name evidence="1" type="ORF">PVK06_048466</name>
</gene>
<accession>A0ABR0MIQ6</accession>
<evidence type="ECO:0000313" key="1">
    <source>
        <dbReference type="EMBL" id="KAK5772189.1"/>
    </source>
</evidence>
<comment type="caution">
    <text evidence="1">The sequence shown here is derived from an EMBL/GenBank/DDBJ whole genome shotgun (WGS) entry which is preliminary data.</text>
</comment>
<evidence type="ECO:0000313" key="2">
    <source>
        <dbReference type="Proteomes" id="UP001358586"/>
    </source>
</evidence>
<proteinExistence type="predicted"/>
<dbReference type="EMBL" id="JARKNE010000013">
    <property type="protein sequence ID" value="KAK5772189.1"/>
    <property type="molecule type" value="Genomic_DNA"/>
</dbReference>
<organism evidence="1 2">
    <name type="scientific">Gossypium arboreum</name>
    <name type="common">Tree cotton</name>
    <name type="synonym">Gossypium nanking</name>
    <dbReference type="NCBI Taxonomy" id="29729"/>
    <lineage>
        <taxon>Eukaryota</taxon>
        <taxon>Viridiplantae</taxon>
        <taxon>Streptophyta</taxon>
        <taxon>Embryophyta</taxon>
        <taxon>Tracheophyta</taxon>
        <taxon>Spermatophyta</taxon>
        <taxon>Magnoliopsida</taxon>
        <taxon>eudicotyledons</taxon>
        <taxon>Gunneridae</taxon>
        <taxon>Pentapetalae</taxon>
        <taxon>rosids</taxon>
        <taxon>malvids</taxon>
        <taxon>Malvales</taxon>
        <taxon>Malvaceae</taxon>
        <taxon>Malvoideae</taxon>
        <taxon>Gossypium</taxon>
    </lineage>
</organism>
<sequence length="101" mass="11518">MLALEKAISEILLCHFLNFDNIRGQLYDGARNMRGEWNDLQALFAKKCQFAYYIHYLSHRLQLTLVNASNKSNIVELIDSGELETSKGKNQVGTLQRLGDT</sequence>
<dbReference type="Proteomes" id="UP001358586">
    <property type="component" value="Chromosome 13"/>
</dbReference>
<evidence type="ECO:0008006" key="3">
    <source>
        <dbReference type="Google" id="ProtNLM"/>
    </source>
</evidence>